<feature type="domain" description="Ice-binding protein C-terminal" evidence="2">
    <location>
        <begin position="228"/>
        <end position="251"/>
    </location>
</feature>
<dbReference type="KEGG" id="acom:CEW83_11985"/>
<dbReference type="AlphaFoldDB" id="A0A2U8GS82"/>
<dbReference type="InterPro" id="IPR013424">
    <property type="entry name" value="Ice-binding_C"/>
</dbReference>
<evidence type="ECO:0000259" key="2">
    <source>
        <dbReference type="Pfam" id="PF07589"/>
    </source>
</evidence>
<sequence>MKKCTAVALLVSGLSAFSGAASAAWNWDLSCGDFACSQMPSDSQTSNPAGGPSVTVTGWSGASSGSVLSKGYIESWNGVGVQYSGESSQSPNHAMDNKDRFESVLLDFSADVQLDSVGLGWVYNNDSRRSDFFVLAYTGSTAFSGDLTGKSYSDLLSLGSGWTLVGNYGGSGQGGYTLSPGATYSSFWLIGAGAVSGTSVGYGSNNYYDYMKVASVGGTVKPNTPGGSVPEPGSLALAGLGVLGLIGMRRRKSER</sequence>
<keyword evidence="1" id="KW-0732">Signal</keyword>
<dbReference type="InterPro" id="IPR049672">
    <property type="entry name" value="Xrt_dep_XDP1"/>
</dbReference>
<proteinExistence type="predicted"/>
<gene>
    <name evidence="3" type="ORF">CEW83_11985</name>
</gene>
<dbReference type="NCBIfam" id="NF041927">
    <property type="entry name" value="Xrt_dep_XDP1"/>
    <property type="match status" value="1"/>
</dbReference>
<protein>
    <submittedName>
        <fullName evidence="3">PEP-CTERM sorting domain-containing protein</fullName>
    </submittedName>
</protein>
<feature type="signal peptide" evidence="1">
    <location>
        <begin position="1"/>
        <end position="23"/>
    </location>
</feature>
<accession>A0A2U8GS82</accession>
<evidence type="ECO:0000313" key="4">
    <source>
        <dbReference type="Proteomes" id="UP000244930"/>
    </source>
</evidence>
<dbReference type="EMBL" id="CP022187">
    <property type="protein sequence ID" value="AWI75846.1"/>
    <property type="molecule type" value="Genomic_DNA"/>
</dbReference>
<evidence type="ECO:0000313" key="3">
    <source>
        <dbReference type="EMBL" id="AWI75846.1"/>
    </source>
</evidence>
<dbReference type="Proteomes" id="UP000244930">
    <property type="component" value="Chromosome"/>
</dbReference>
<name>A0A2U8GS82_9RHOO</name>
<organism evidence="3 4">
    <name type="scientific">Parazoarcus communis</name>
    <dbReference type="NCBI Taxonomy" id="41977"/>
    <lineage>
        <taxon>Bacteria</taxon>
        <taxon>Pseudomonadati</taxon>
        <taxon>Pseudomonadota</taxon>
        <taxon>Betaproteobacteria</taxon>
        <taxon>Rhodocyclales</taxon>
        <taxon>Zoogloeaceae</taxon>
        <taxon>Parazoarcus</taxon>
    </lineage>
</organism>
<feature type="chain" id="PRO_5016149958" evidence="1">
    <location>
        <begin position="24"/>
        <end position="255"/>
    </location>
</feature>
<dbReference type="NCBIfam" id="TIGR02595">
    <property type="entry name" value="PEP_CTERM"/>
    <property type="match status" value="1"/>
</dbReference>
<dbReference type="Pfam" id="PF07589">
    <property type="entry name" value="PEP-CTERM"/>
    <property type="match status" value="1"/>
</dbReference>
<evidence type="ECO:0000256" key="1">
    <source>
        <dbReference type="SAM" id="SignalP"/>
    </source>
</evidence>
<dbReference type="RefSeq" id="WP_108949549.1">
    <property type="nucleotide sequence ID" value="NZ_CP022187.1"/>
</dbReference>
<reference evidence="3 4" key="1">
    <citation type="submission" date="2017-06" db="EMBL/GenBank/DDBJ databases">
        <title>Azoarcus.</title>
        <authorList>
            <person name="Woo J.-H."/>
            <person name="Kim H.-S."/>
        </authorList>
    </citation>
    <scope>NUCLEOTIDE SEQUENCE [LARGE SCALE GENOMIC DNA]</scope>
    <source>
        <strain evidence="3 4">TSPY31</strain>
    </source>
</reference>
<keyword evidence="4" id="KW-1185">Reference proteome</keyword>